<name>A0A6J7WRJ0_9CAUD</name>
<accession>A0A6J7WRJ0</accession>
<gene>
    <name evidence="2" type="ORF">UFOVP218_91</name>
</gene>
<feature type="region of interest" description="Disordered" evidence="1">
    <location>
        <begin position="52"/>
        <end position="95"/>
    </location>
</feature>
<evidence type="ECO:0000256" key="1">
    <source>
        <dbReference type="SAM" id="MobiDB-lite"/>
    </source>
</evidence>
<feature type="compositionally biased region" description="Polar residues" evidence="1">
    <location>
        <begin position="52"/>
        <end position="76"/>
    </location>
</feature>
<proteinExistence type="predicted"/>
<organism evidence="2">
    <name type="scientific">uncultured Caudovirales phage</name>
    <dbReference type="NCBI Taxonomy" id="2100421"/>
    <lineage>
        <taxon>Viruses</taxon>
        <taxon>Duplodnaviria</taxon>
        <taxon>Heunggongvirae</taxon>
        <taxon>Uroviricota</taxon>
        <taxon>Caudoviricetes</taxon>
        <taxon>Peduoviridae</taxon>
        <taxon>Maltschvirus</taxon>
        <taxon>Maltschvirus maltsch</taxon>
    </lineage>
</organism>
<evidence type="ECO:0000313" key="2">
    <source>
        <dbReference type="EMBL" id="CAB5218724.1"/>
    </source>
</evidence>
<reference evidence="2" key="1">
    <citation type="submission" date="2020-05" db="EMBL/GenBank/DDBJ databases">
        <authorList>
            <person name="Chiriac C."/>
            <person name="Salcher M."/>
            <person name="Ghai R."/>
            <person name="Kavagutti S V."/>
        </authorList>
    </citation>
    <scope>NUCLEOTIDE SEQUENCE</scope>
</reference>
<sequence>MTNLNNWQPQVGTVPTTMASAFSSEGNFTYMTGTPNAQVTVPVDSATLQMFNPQNGYSDSGASSQMGTITQQQSGNELAGEVPGMDQTGTYEPKE</sequence>
<dbReference type="EMBL" id="LR798261">
    <property type="protein sequence ID" value="CAB5218724.1"/>
    <property type="molecule type" value="Genomic_DNA"/>
</dbReference>
<protein>
    <submittedName>
        <fullName evidence="2">Uncharacterized protein</fullName>
    </submittedName>
</protein>